<evidence type="ECO:0000313" key="3">
    <source>
        <dbReference type="Proteomes" id="UP001278766"/>
    </source>
</evidence>
<accession>A0AAE0HPZ7</accession>
<dbReference type="EMBL" id="JAUEPN010000001">
    <property type="protein sequence ID" value="KAK3300598.1"/>
    <property type="molecule type" value="Genomic_DNA"/>
</dbReference>
<dbReference type="GeneID" id="87839007"/>
<proteinExistence type="predicted"/>
<comment type="caution">
    <text evidence="2">The sequence shown here is derived from an EMBL/GenBank/DDBJ whole genome shotgun (WGS) entry which is preliminary data.</text>
</comment>
<evidence type="ECO:0000256" key="1">
    <source>
        <dbReference type="SAM" id="MobiDB-lite"/>
    </source>
</evidence>
<name>A0AAE0HPZ7_9PEZI</name>
<gene>
    <name evidence="2" type="ORF">B0H64DRAFT_369837</name>
</gene>
<keyword evidence="3" id="KW-1185">Reference proteome</keyword>
<evidence type="ECO:0000313" key="2">
    <source>
        <dbReference type="EMBL" id="KAK3300598.1"/>
    </source>
</evidence>
<organism evidence="2 3">
    <name type="scientific">Chaetomium fimeti</name>
    <dbReference type="NCBI Taxonomy" id="1854472"/>
    <lineage>
        <taxon>Eukaryota</taxon>
        <taxon>Fungi</taxon>
        <taxon>Dikarya</taxon>
        <taxon>Ascomycota</taxon>
        <taxon>Pezizomycotina</taxon>
        <taxon>Sordariomycetes</taxon>
        <taxon>Sordariomycetidae</taxon>
        <taxon>Sordariales</taxon>
        <taxon>Chaetomiaceae</taxon>
        <taxon>Chaetomium</taxon>
    </lineage>
</organism>
<protein>
    <submittedName>
        <fullName evidence="2">Uncharacterized protein</fullName>
    </submittedName>
</protein>
<dbReference type="Proteomes" id="UP001278766">
    <property type="component" value="Unassembled WGS sequence"/>
</dbReference>
<feature type="compositionally biased region" description="Low complexity" evidence="1">
    <location>
        <begin position="12"/>
        <end position="64"/>
    </location>
</feature>
<reference evidence="2" key="1">
    <citation type="journal article" date="2023" name="Mol. Phylogenet. Evol.">
        <title>Genome-scale phylogeny and comparative genomics of the fungal order Sordariales.</title>
        <authorList>
            <person name="Hensen N."/>
            <person name="Bonometti L."/>
            <person name="Westerberg I."/>
            <person name="Brannstrom I.O."/>
            <person name="Guillou S."/>
            <person name="Cros-Aarteil S."/>
            <person name="Calhoun S."/>
            <person name="Haridas S."/>
            <person name="Kuo A."/>
            <person name="Mondo S."/>
            <person name="Pangilinan J."/>
            <person name="Riley R."/>
            <person name="LaButti K."/>
            <person name="Andreopoulos B."/>
            <person name="Lipzen A."/>
            <person name="Chen C."/>
            <person name="Yan M."/>
            <person name="Daum C."/>
            <person name="Ng V."/>
            <person name="Clum A."/>
            <person name="Steindorff A."/>
            <person name="Ohm R.A."/>
            <person name="Martin F."/>
            <person name="Silar P."/>
            <person name="Natvig D.O."/>
            <person name="Lalanne C."/>
            <person name="Gautier V."/>
            <person name="Ament-Velasquez S.L."/>
            <person name="Kruys A."/>
            <person name="Hutchinson M.I."/>
            <person name="Powell A.J."/>
            <person name="Barry K."/>
            <person name="Miller A.N."/>
            <person name="Grigoriev I.V."/>
            <person name="Debuchy R."/>
            <person name="Gladieux P."/>
            <person name="Hiltunen Thoren M."/>
            <person name="Johannesson H."/>
        </authorList>
    </citation>
    <scope>NUCLEOTIDE SEQUENCE</scope>
    <source>
        <strain evidence="2">CBS 168.71</strain>
    </source>
</reference>
<feature type="region of interest" description="Disordered" evidence="1">
    <location>
        <begin position="1"/>
        <end position="82"/>
    </location>
</feature>
<dbReference type="RefSeq" id="XP_062664112.1">
    <property type="nucleotide sequence ID" value="XM_062802059.1"/>
</dbReference>
<sequence length="246" mass="26212">MSSTDQQRRRQQGSSQPDPSRRGPAQAPSSAPAPRRQAAPTSGSGPTSSGRPAPAPAARAPPASRDNDGPAPPPAPIDDYDRMEDSRDNEIAQHWERWYQRIEENYTYPVVINDDIANDIYRVLGSQPPQFSVQRKPRLGDGLGGQAMGNVRVVLLDGDSLDDVKDSFRGKKATVIINQAERSAFVPERLTSDAAAELANAPPPVPAPASSGQLPIRGGPSNPSPAPRKEERRSNNGNGSGNGSRG</sequence>
<reference evidence="2" key="2">
    <citation type="submission" date="2023-06" db="EMBL/GenBank/DDBJ databases">
        <authorList>
            <consortium name="Lawrence Berkeley National Laboratory"/>
            <person name="Haridas S."/>
            <person name="Hensen N."/>
            <person name="Bonometti L."/>
            <person name="Westerberg I."/>
            <person name="Brannstrom I.O."/>
            <person name="Guillou S."/>
            <person name="Cros-Aarteil S."/>
            <person name="Calhoun S."/>
            <person name="Kuo A."/>
            <person name="Mondo S."/>
            <person name="Pangilinan J."/>
            <person name="Riley R."/>
            <person name="Labutti K."/>
            <person name="Andreopoulos B."/>
            <person name="Lipzen A."/>
            <person name="Chen C."/>
            <person name="Yanf M."/>
            <person name="Daum C."/>
            <person name="Ng V."/>
            <person name="Clum A."/>
            <person name="Steindorff A."/>
            <person name="Ohm R."/>
            <person name="Martin F."/>
            <person name="Silar P."/>
            <person name="Natvig D."/>
            <person name="Lalanne C."/>
            <person name="Gautier V."/>
            <person name="Ament-Velasquez S.L."/>
            <person name="Kruys A."/>
            <person name="Hutchinson M.I."/>
            <person name="Powell A.J."/>
            <person name="Barry K."/>
            <person name="Miller A.N."/>
            <person name="Grigoriev I.V."/>
            <person name="Debuchy R."/>
            <person name="Gladieux P."/>
            <person name="Thoren M.H."/>
            <person name="Johannesson H."/>
        </authorList>
    </citation>
    <scope>NUCLEOTIDE SEQUENCE</scope>
    <source>
        <strain evidence="2">CBS 168.71</strain>
    </source>
</reference>
<feature type="region of interest" description="Disordered" evidence="1">
    <location>
        <begin position="195"/>
        <end position="246"/>
    </location>
</feature>
<dbReference type="AlphaFoldDB" id="A0AAE0HPZ7"/>